<keyword evidence="3" id="KW-0479">Metal-binding</keyword>
<dbReference type="InterPro" id="IPR004183">
    <property type="entry name" value="Xdiol_dOase_suB"/>
</dbReference>
<accession>A0ABR5A6T7</accession>
<evidence type="ECO:0000313" key="7">
    <source>
        <dbReference type="EMBL" id="KIL36796.1"/>
    </source>
</evidence>
<reference evidence="7 8" key="1">
    <citation type="submission" date="2014-12" db="EMBL/GenBank/DDBJ databases">
        <title>Draft genome sequence of Cohnella kolymensis strain B-2846.</title>
        <authorList>
            <person name="Karlyshev A.V."/>
            <person name="Kudryashova E.B."/>
        </authorList>
    </citation>
    <scope>NUCLEOTIDE SEQUENCE [LARGE SCALE GENOMIC DNA]</scope>
    <source>
        <strain evidence="7 8">VKM B-2846</strain>
    </source>
</reference>
<comment type="similarity">
    <text evidence="2">Belongs to the DODA-type extradiol aromatic ring-opening dioxygenase family.</text>
</comment>
<dbReference type="Proteomes" id="UP000054526">
    <property type="component" value="Unassembled WGS sequence"/>
</dbReference>
<dbReference type="EMBL" id="JXAL01000005">
    <property type="protein sequence ID" value="KIL36796.1"/>
    <property type="molecule type" value="Genomic_DNA"/>
</dbReference>
<evidence type="ECO:0000256" key="3">
    <source>
        <dbReference type="ARBA" id="ARBA00022723"/>
    </source>
</evidence>
<dbReference type="PANTHER" id="PTHR30096">
    <property type="entry name" value="4,5-DOPA DIOXYGENASE EXTRADIOL-LIKE PROTEIN"/>
    <property type="match status" value="1"/>
</dbReference>
<dbReference type="PANTHER" id="PTHR30096:SF0">
    <property type="entry name" value="4,5-DOPA DIOXYGENASE EXTRADIOL-LIKE PROTEIN"/>
    <property type="match status" value="1"/>
</dbReference>
<name>A0ABR5A6T7_9BACL</name>
<keyword evidence="4" id="KW-0862">Zinc</keyword>
<keyword evidence="5" id="KW-0560">Oxidoreductase</keyword>
<evidence type="ECO:0000256" key="2">
    <source>
        <dbReference type="ARBA" id="ARBA00007581"/>
    </source>
</evidence>
<proteinExistence type="inferred from homology"/>
<organism evidence="7 8">
    <name type="scientific">Cohnella kolymensis</name>
    <dbReference type="NCBI Taxonomy" id="1590652"/>
    <lineage>
        <taxon>Bacteria</taxon>
        <taxon>Bacillati</taxon>
        <taxon>Bacillota</taxon>
        <taxon>Bacilli</taxon>
        <taxon>Bacillales</taxon>
        <taxon>Paenibacillaceae</taxon>
        <taxon>Cohnella</taxon>
    </lineage>
</organism>
<dbReference type="SUPFAM" id="SSF53213">
    <property type="entry name" value="LigB-like"/>
    <property type="match status" value="1"/>
</dbReference>
<dbReference type="CDD" id="cd07363">
    <property type="entry name" value="45_DOPA_Dioxygenase"/>
    <property type="match status" value="1"/>
</dbReference>
<dbReference type="InterPro" id="IPR014436">
    <property type="entry name" value="Extradiol_dOase_DODA"/>
</dbReference>
<sequence>MPVLFVAHGAPTLVIEKTDYTAFFTTLPEQLPAPKAIVIWSAHWESDVQLAGASERFSTIYDFHGFPPEMYTLKYPAPGNEDIARNIVSRLNDVGIEARLDERHGLDHGAWCPLKLMWPDADVPIVPLSVIPNLPPENQYEIGRLLSSLREEGVLIIASGGIVHNLRKIAWDAVQPVDWAQAFDAWIAERLENWNVDAIFRYRELAPQADNAVPRGGAEHFVPLIYAMGAADEGRRAKRLFQDYQLGSLSLNVWQFD</sequence>
<gene>
    <name evidence="7" type="ORF">SD71_05980</name>
</gene>
<feature type="domain" description="Extradiol ring-cleavage dioxygenase class III enzyme subunit B" evidence="6">
    <location>
        <begin position="30"/>
        <end position="247"/>
    </location>
</feature>
<dbReference type="Pfam" id="PF02900">
    <property type="entry name" value="LigB"/>
    <property type="match status" value="1"/>
</dbReference>
<evidence type="ECO:0000256" key="4">
    <source>
        <dbReference type="ARBA" id="ARBA00022833"/>
    </source>
</evidence>
<dbReference type="Gene3D" id="3.40.830.10">
    <property type="entry name" value="LigB-like"/>
    <property type="match status" value="1"/>
</dbReference>
<evidence type="ECO:0000313" key="8">
    <source>
        <dbReference type="Proteomes" id="UP000054526"/>
    </source>
</evidence>
<evidence type="ECO:0000259" key="6">
    <source>
        <dbReference type="Pfam" id="PF02900"/>
    </source>
</evidence>
<comment type="caution">
    <text evidence="7">The sequence shown here is derived from an EMBL/GenBank/DDBJ whole genome shotgun (WGS) entry which is preliminary data.</text>
</comment>
<evidence type="ECO:0000256" key="5">
    <source>
        <dbReference type="ARBA" id="ARBA00023002"/>
    </source>
</evidence>
<keyword evidence="8" id="KW-1185">Reference proteome</keyword>
<comment type="cofactor">
    <cofactor evidence="1">
        <name>Zn(2+)</name>
        <dbReference type="ChEBI" id="CHEBI:29105"/>
    </cofactor>
</comment>
<dbReference type="PIRSF" id="PIRSF006157">
    <property type="entry name" value="Doxgns_DODA"/>
    <property type="match status" value="1"/>
</dbReference>
<protein>
    <submittedName>
        <fullName evidence="7">MFS transporter</fullName>
    </submittedName>
</protein>
<evidence type="ECO:0000256" key="1">
    <source>
        <dbReference type="ARBA" id="ARBA00001947"/>
    </source>
</evidence>